<dbReference type="Pfam" id="PF00079">
    <property type="entry name" value="Serpin"/>
    <property type="match status" value="1"/>
</dbReference>
<feature type="signal peptide" evidence="2">
    <location>
        <begin position="1"/>
        <end position="19"/>
    </location>
</feature>
<dbReference type="PROSITE" id="PS51257">
    <property type="entry name" value="PROKAR_LIPOPROTEIN"/>
    <property type="match status" value="1"/>
</dbReference>
<dbReference type="InterPro" id="IPR023796">
    <property type="entry name" value="Serpin_dom"/>
</dbReference>
<dbReference type="RefSeq" id="WP_013624635.1">
    <property type="nucleotide sequence ID" value="NC_015172.1"/>
</dbReference>
<dbReference type="EMBL" id="CP002547">
    <property type="protein sequence ID" value="ADY55765.1"/>
    <property type="molecule type" value="Genomic_DNA"/>
</dbReference>
<evidence type="ECO:0000259" key="3">
    <source>
        <dbReference type="SMART" id="SM00093"/>
    </source>
</evidence>
<keyword evidence="5" id="KW-1185">Reference proteome</keyword>
<dbReference type="eggNOG" id="COG4826">
    <property type="taxonomic scope" value="Bacteria"/>
</dbReference>
<dbReference type="Gene3D" id="2.30.39.10">
    <property type="entry name" value="Alpha-1-antitrypsin, domain 1"/>
    <property type="match status" value="1"/>
</dbReference>
<dbReference type="Proteomes" id="UP000007488">
    <property type="component" value="Chromosome"/>
</dbReference>
<dbReference type="KEGG" id="sgy:Sgly_1464"/>
<dbReference type="MEROPS" id="I04.073"/>
<dbReference type="SMART" id="SM00093">
    <property type="entry name" value="SERPIN"/>
    <property type="match status" value="1"/>
</dbReference>
<name>F0SWY2_SYNGF</name>
<dbReference type="GO" id="GO:0005615">
    <property type="term" value="C:extracellular space"/>
    <property type="evidence" value="ECO:0007669"/>
    <property type="project" value="InterPro"/>
</dbReference>
<feature type="chain" id="PRO_5038629472" evidence="2">
    <location>
        <begin position="20"/>
        <end position="414"/>
    </location>
</feature>
<dbReference type="CDD" id="cd19588">
    <property type="entry name" value="serpin_miropin-like"/>
    <property type="match status" value="1"/>
</dbReference>
<dbReference type="PANTHER" id="PTHR11461:SF211">
    <property type="entry name" value="GH10112P-RELATED"/>
    <property type="match status" value="1"/>
</dbReference>
<evidence type="ECO:0000313" key="4">
    <source>
        <dbReference type="EMBL" id="ADY55765.1"/>
    </source>
</evidence>
<proteinExistence type="inferred from homology"/>
<dbReference type="InterPro" id="IPR023795">
    <property type="entry name" value="Serpin_CS"/>
</dbReference>
<dbReference type="AlphaFoldDB" id="F0SWY2"/>
<dbReference type="OrthoDB" id="9764871at2"/>
<dbReference type="GO" id="GO:0004867">
    <property type="term" value="F:serine-type endopeptidase inhibitor activity"/>
    <property type="evidence" value="ECO:0007669"/>
    <property type="project" value="InterPro"/>
</dbReference>
<dbReference type="Gene3D" id="3.30.497.10">
    <property type="entry name" value="Antithrombin, subunit I, domain 2"/>
    <property type="match status" value="1"/>
</dbReference>
<dbReference type="PROSITE" id="PS00284">
    <property type="entry name" value="SERPIN"/>
    <property type="match status" value="1"/>
</dbReference>
<reference evidence="5" key="2">
    <citation type="submission" date="2011-02" db="EMBL/GenBank/DDBJ databases">
        <title>The complete genome of Syntrophobotulus glycolicus DSM 8271.</title>
        <authorList>
            <person name="Lucas S."/>
            <person name="Copeland A."/>
            <person name="Lapidus A."/>
            <person name="Bruce D."/>
            <person name="Goodwin L."/>
            <person name="Pitluck S."/>
            <person name="Kyrpides N."/>
            <person name="Mavromatis K."/>
            <person name="Pagani I."/>
            <person name="Ivanova N."/>
            <person name="Mikhailova N."/>
            <person name="Chertkov O."/>
            <person name="Held B."/>
            <person name="Detter J.C."/>
            <person name="Tapia R."/>
            <person name="Han C."/>
            <person name="Land M."/>
            <person name="Hauser L."/>
            <person name="Markowitz V."/>
            <person name="Cheng J.-F."/>
            <person name="Hugenholtz P."/>
            <person name="Woyke T."/>
            <person name="Wu D."/>
            <person name="Spring S."/>
            <person name="Schroeder M."/>
            <person name="Brambilla E."/>
            <person name="Klenk H.-P."/>
            <person name="Eisen J.A."/>
        </authorList>
    </citation>
    <scope>NUCLEOTIDE SEQUENCE [LARGE SCALE GENOMIC DNA]</scope>
    <source>
        <strain evidence="5">DSM 8271 / FlGlyR</strain>
    </source>
</reference>
<protein>
    <submittedName>
        <fullName evidence="4">Proteinase inhibitor I4 serpin</fullName>
    </submittedName>
</protein>
<dbReference type="InterPro" id="IPR000215">
    <property type="entry name" value="Serpin_fam"/>
</dbReference>
<keyword evidence="2" id="KW-0732">Signal</keyword>
<evidence type="ECO:0000256" key="1">
    <source>
        <dbReference type="RuleBase" id="RU000411"/>
    </source>
</evidence>
<dbReference type="InterPro" id="IPR042185">
    <property type="entry name" value="Serpin_sf_2"/>
</dbReference>
<comment type="similarity">
    <text evidence="1">Belongs to the serpin family.</text>
</comment>
<reference evidence="4 5" key="1">
    <citation type="journal article" date="2011" name="Stand. Genomic Sci.">
        <title>Complete genome sequence of Syntrophobotulus glycolicus type strain (FlGlyR).</title>
        <authorList>
            <person name="Han C."/>
            <person name="Mwirichia R."/>
            <person name="Chertkov O."/>
            <person name="Held B."/>
            <person name="Lapidus A."/>
            <person name="Nolan M."/>
            <person name="Lucas S."/>
            <person name="Hammon N."/>
            <person name="Deshpande S."/>
            <person name="Cheng J.F."/>
            <person name="Tapia R."/>
            <person name="Goodwin L."/>
            <person name="Pitluck S."/>
            <person name="Huntemann M."/>
            <person name="Liolios K."/>
            <person name="Ivanova N."/>
            <person name="Pagani I."/>
            <person name="Mavromatis K."/>
            <person name="Ovchinikova G."/>
            <person name="Pati A."/>
            <person name="Chen A."/>
            <person name="Palaniappan K."/>
            <person name="Land M."/>
            <person name="Hauser L."/>
            <person name="Brambilla E.M."/>
            <person name="Rohde M."/>
            <person name="Spring S."/>
            <person name="Sikorski J."/>
            <person name="Goker M."/>
            <person name="Woyke T."/>
            <person name="Bristow J."/>
            <person name="Eisen J.A."/>
            <person name="Markowitz V."/>
            <person name="Hugenholtz P."/>
            <person name="Kyrpides N.C."/>
            <person name="Klenk H.P."/>
            <person name="Detter J.C."/>
        </authorList>
    </citation>
    <scope>NUCLEOTIDE SEQUENCE [LARGE SCALE GENOMIC DNA]</scope>
    <source>
        <strain evidence="5">DSM 8271 / FlGlyR</strain>
    </source>
</reference>
<accession>F0SWY2</accession>
<dbReference type="HOGENOM" id="CLU_023330_0_3_9"/>
<sequence length="414" mass="45447">MHKLFYPLLCLTLTAALLAGCSAVPVQSGSNAGSLNSSFDRNKISTDLVAANTRFAFTMFKQLNQEDGEQNILISPLSISTALAMTYQGAAGSTKEAMAKALGYTGLEDITVNHSYQNLIPYLNGLDDKVKLNVGNSVWVREGEEIKPDFLTVNRDIFYAPTISLDFSKDEAAAQINQWIAEATDQKITKMVDSPIESDVVMYLINAIYFKGDWAEQFEPEKTVQTKFAAGDGKTDEVRMMSRTGKVEYGEGENFQAVRLPYGGGKAAMYCILPKEGLAINDFVLSLDAGRWQAIKDSLAERDELLVQLPRFKLEYGIKNLNESLAALGMGEAFTAQADFSRMGNQIYISRVLHKAIIEVNEEGSEVAAATGVEVQKISAQTLAFIANRPFLFVIADDQTGTVLFMGKLSEVRQ</sequence>
<evidence type="ECO:0000256" key="2">
    <source>
        <dbReference type="SAM" id="SignalP"/>
    </source>
</evidence>
<evidence type="ECO:0000313" key="5">
    <source>
        <dbReference type="Proteomes" id="UP000007488"/>
    </source>
</evidence>
<feature type="domain" description="Serpin" evidence="3">
    <location>
        <begin position="57"/>
        <end position="412"/>
    </location>
</feature>
<dbReference type="InterPro" id="IPR036186">
    <property type="entry name" value="Serpin_sf"/>
</dbReference>
<organism evidence="4 5">
    <name type="scientific">Syntrophobotulus glycolicus (strain DSM 8271 / FlGlyR)</name>
    <dbReference type="NCBI Taxonomy" id="645991"/>
    <lineage>
        <taxon>Bacteria</taxon>
        <taxon>Bacillati</taxon>
        <taxon>Bacillota</taxon>
        <taxon>Clostridia</taxon>
        <taxon>Eubacteriales</taxon>
        <taxon>Desulfitobacteriaceae</taxon>
        <taxon>Syntrophobotulus</taxon>
    </lineage>
</organism>
<dbReference type="SUPFAM" id="SSF56574">
    <property type="entry name" value="Serpins"/>
    <property type="match status" value="1"/>
</dbReference>
<dbReference type="InterPro" id="IPR042178">
    <property type="entry name" value="Serpin_sf_1"/>
</dbReference>
<gene>
    <name evidence="4" type="ordered locus">Sgly_1464</name>
</gene>
<dbReference type="PANTHER" id="PTHR11461">
    <property type="entry name" value="SERINE PROTEASE INHIBITOR, SERPIN"/>
    <property type="match status" value="1"/>
</dbReference>